<comment type="caution">
    <text evidence="1">The sequence shown here is derived from an EMBL/GenBank/DDBJ whole genome shotgun (WGS) entry which is preliminary data.</text>
</comment>
<evidence type="ECO:0000313" key="2">
    <source>
        <dbReference type="Proteomes" id="UP001189429"/>
    </source>
</evidence>
<evidence type="ECO:0000313" key="1">
    <source>
        <dbReference type="EMBL" id="CAK0838524.1"/>
    </source>
</evidence>
<sequence>MEHSQAQLPEHMHRLFNSEYARWQLGFLEVALESREPEGHPLLVGTEAFTIKELIDVLRWSRLGKKGLCTLVRSGCNVEPLAVGGLAGGLSELRLAREQMYRAQLHFWGLL</sequence>
<gene>
    <name evidence="1" type="ORF">PCOR1329_LOCUS34459</name>
</gene>
<accession>A0ABN9T0R8</accession>
<reference evidence="1" key="1">
    <citation type="submission" date="2023-10" db="EMBL/GenBank/DDBJ databases">
        <authorList>
            <person name="Chen Y."/>
            <person name="Shah S."/>
            <person name="Dougan E. K."/>
            <person name="Thang M."/>
            <person name="Chan C."/>
        </authorList>
    </citation>
    <scope>NUCLEOTIDE SEQUENCE [LARGE SCALE GENOMIC DNA]</scope>
</reference>
<proteinExistence type="predicted"/>
<keyword evidence="2" id="KW-1185">Reference proteome</keyword>
<protein>
    <submittedName>
        <fullName evidence="1">Uncharacterized protein</fullName>
    </submittedName>
</protein>
<organism evidence="1 2">
    <name type="scientific">Prorocentrum cordatum</name>
    <dbReference type="NCBI Taxonomy" id="2364126"/>
    <lineage>
        <taxon>Eukaryota</taxon>
        <taxon>Sar</taxon>
        <taxon>Alveolata</taxon>
        <taxon>Dinophyceae</taxon>
        <taxon>Prorocentrales</taxon>
        <taxon>Prorocentraceae</taxon>
        <taxon>Prorocentrum</taxon>
    </lineage>
</organism>
<dbReference type="Proteomes" id="UP001189429">
    <property type="component" value="Unassembled WGS sequence"/>
</dbReference>
<dbReference type="EMBL" id="CAUYUJ010014230">
    <property type="protein sequence ID" value="CAK0838524.1"/>
    <property type="molecule type" value="Genomic_DNA"/>
</dbReference>
<name>A0ABN9T0R8_9DINO</name>